<feature type="transmembrane region" description="Helical" evidence="7">
    <location>
        <begin position="322"/>
        <end position="348"/>
    </location>
</feature>
<keyword evidence="3" id="KW-1003">Cell membrane</keyword>
<comment type="similarity">
    <text evidence="7">Belongs to the binding-protein-dependent transport system permease family.</text>
</comment>
<feature type="domain" description="ABC transmembrane type-1" evidence="8">
    <location>
        <begin position="129"/>
        <end position="345"/>
    </location>
</feature>
<comment type="caution">
    <text evidence="9">The sequence shown here is derived from an EMBL/GenBank/DDBJ whole genome shotgun (WGS) entry which is preliminary data.</text>
</comment>
<dbReference type="InterPro" id="IPR035906">
    <property type="entry name" value="MetI-like_sf"/>
</dbReference>
<dbReference type="Gene3D" id="1.10.3720.10">
    <property type="entry name" value="MetI-like"/>
    <property type="match status" value="1"/>
</dbReference>
<dbReference type="PANTHER" id="PTHR43163">
    <property type="entry name" value="DIPEPTIDE TRANSPORT SYSTEM PERMEASE PROTEIN DPPB-RELATED"/>
    <property type="match status" value="1"/>
</dbReference>
<evidence type="ECO:0000256" key="4">
    <source>
        <dbReference type="ARBA" id="ARBA00022692"/>
    </source>
</evidence>
<organism evidence="9 10">
    <name type="scientific">Hymenobacter montanus</name>
    <dbReference type="NCBI Taxonomy" id="2771359"/>
    <lineage>
        <taxon>Bacteria</taxon>
        <taxon>Pseudomonadati</taxon>
        <taxon>Bacteroidota</taxon>
        <taxon>Cytophagia</taxon>
        <taxon>Cytophagales</taxon>
        <taxon>Hymenobacteraceae</taxon>
        <taxon>Hymenobacter</taxon>
    </lineage>
</organism>
<dbReference type="RefSeq" id="WP_191003940.1">
    <property type="nucleotide sequence ID" value="NZ_JACXAD010000003.1"/>
</dbReference>
<feature type="transmembrane region" description="Helical" evidence="7">
    <location>
        <begin position="163"/>
        <end position="187"/>
    </location>
</feature>
<accession>A0A927BBK9</accession>
<reference evidence="9" key="1">
    <citation type="submission" date="2020-09" db="EMBL/GenBank/DDBJ databases">
        <authorList>
            <person name="Kim M.K."/>
        </authorList>
    </citation>
    <scope>NUCLEOTIDE SEQUENCE</scope>
    <source>
        <strain evidence="9">BT664</strain>
    </source>
</reference>
<evidence type="ECO:0000313" key="9">
    <source>
        <dbReference type="EMBL" id="MBD2767118.1"/>
    </source>
</evidence>
<protein>
    <submittedName>
        <fullName evidence="9">ABC transporter permease</fullName>
    </submittedName>
</protein>
<feature type="transmembrane region" description="Helical" evidence="7">
    <location>
        <begin position="276"/>
        <end position="302"/>
    </location>
</feature>
<evidence type="ECO:0000256" key="3">
    <source>
        <dbReference type="ARBA" id="ARBA00022475"/>
    </source>
</evidence>
<sequence length="356" mass="38581">MAGSLVWRLIRTALGVWGLVSAVFLLSRHDANTAVRLVLPDPASLSQSGIGADSTARRTAQAATRRRLGLDLPLFYVTWSGASPAGAARWQWHGPRNQYHQWAKGALCGELGTSFRTGQEVTAQLREALAITLPFTGTAALLAVGLALLLAQQLAARPWWQRPAQAALVALHAMPLFVIALLLLLLFANPEVLTWFPTYGFDQPLDPESSAWHNVFDYGAHLVLPVAALTLTVLPELTLQLHAALHQELRADYAMTARAKGLSEKRVIRRHALRNALLPTLTQVAELLPTLVAGAVVVEVVFALPGMGRLLAEASAARDYPVLVGGVLLTGAARLLALLLADLLYLWADPRIRWQT</sequence>
<evidence type="ECO:0000313" key="10">
    <source>
        <dbReference type="Proteomes" id="UP000612233"/>
    </source>
</evidence>
<dbReference type="PROSITE" id="PS50928">
    <property type="entry name" value="ABC_TM1"/>
    <property type="match status" value="1"/>
</dbReference>
<dbReference type="GO" id="GO:0005886">
    <property type="term" value="C:plasma membrane"/>
    <property type="evidence" value="ECO:0007669"/>
    <property type="project" value="UniProtKB-SubCell"/>
</dbReference>
<feature type="transmembrane region" description="Helical" evidence="7">
    <location>
        <begin position="6"/>
        <end position="26"/>
    </location>
</feature>
<dbReference type="Proteomes" id="UP000612233">
    <property type="component" value="Unassembled WGS sequence"/>
</dbReference>
<keyword evidence="5 7" id="KW-1133">Transmembrane helix</keyword>
<comment type="subcellular location">
    <subcellularLocation>
        <location evidence="1 7">Cell membrane</location>
        <topology evidence="1 7">Multi-pass membrane protein</topology>
    </subcellularLocation>
</comment>
<dbReference type="AlphaFoldDB" id="A0A927BBK9"/>
<evidence type="ECO:0000259" key="8">
    <source>
        <dbReference type="PROSITE" id="PS50928"/>
    </source>
</evidence>
<dbReference type="CDD" id="cd06261">
    <property type="entry name" value="TM_PBP2"/>
    <property type="match status" value="1"/>
</dbReference>
<evidence type="ECO:0000256" key="5">
    <source>
        <dbReference type="ARBA" id="ARBA00022989"/>
    </source>
</evidence>
<evidence type="ECO:0000256" key="7">
    <source>
        <dbReference type="RuleBase" id="RU363032"/>
    </source>
</evidence>
<keyword evidence="2 7" id="KW-0813">Transport</keyword>
<dbReference type="SUPFAM" id="SSF161098">
    <property type="entry name" value="MetI-like"/>
    <property type="match status" value="1"/>
</dbReference>
<dbReference type="InterPro" id="IPR000515">
    <property type="entry name" value="MetI-like"/>
</dbReference>
<keyword evidence="6 7" id="KW-0472">Membrane</keyword>
<dbReference type="GO" id="GO:0055085">
    <property type="term" value="P:transmembrane transport"/>
    <property type="evidence" value="ECO:0007669"/>
    <property type="project" value="InterPro"/>
</dbReference>
<proteinExistence type="inferred from homology"/>
<evidence type="ECO:0000256" key="1">
    <source>
        <dbReference type="ARBA" id="ARBA00004651"/>
    </source>
</evidence>
<keyword evidence="10" id="KW-1185">Reference proteome</keyword>
<name>A0A927BBK9_9BACT</name>
<gene>
    <name evidence="9" type="ORF">IC235_04310</name>
</gene>
<evidence type="ECO:0000256" key="6">
    <source>
        <dbReference type="ARBA" id="ARBA00023136"/>
    </source>
</evidence>
<dbReference type="PANTHER" id="PTHR43163:SF9">
    <property type="entry name" value="ABC TRANSPORTER PERMEASE PROTEIN"/>
    <property type="match status" value="1"/>
</dbReference>
<dbReference type="EMBL" id="JACXAD010000003">
    <property type="protein sequence ID" value="MBD2767118.1"/>
    <property type="molecule type" value="Genomic_DNA"/>
</dbReference>
<feature type="transmembrane region" description="Helical" evidence="7">
    <location>
        <begin position="128"/>
        <end position="151"/>
    </location>
</feature>
<keyword evidence="4 7" id="KW-0812">Transmembrane</keyword>
<dbReference type="Pfam" id="PF00528">
    <property type="entry name" value="BPD_transp_1"/>
    <property type="match status" value="1"/>
</dbReference>
<evidence type="ECO:0000256" key="2">
    <source>
        <dbReference type="ARBA" id="ARBA00022448"/>
    </source>
</evidence>